<keyword evidence="2" id="KW-1185">Reference proteome</keyword>
<reference evidence="2" key="1">
    <citation type="journal article" date="2019" name="Int. J. Syst. Evol. Microbiol.">
        <title>The Global Catalogue of Microorganisms (GCM) 10K type strain sequencing project: providing services to taxonomists for standard genome sequencing and annotation.</title>
        <authorList>
            <consortium name="The Broad Institute Genomics Platform"/>
            <consortium name="The Broad Institute Genome Sequencing Center for Infectious Disease"/>
            <person name="Wu L."/>
            <person name="Ma J."/>
        </authorList>
    </citation>
    <scope>NUCLEOTIDE SEQUENCE [LARGE SCALE GENOMIC DNA]</scope>
    <source>
        <strain evidence="2">JCM 19173</strain>
    </source>
</reference>
<dbReference type="EMBL" id="BMPE01000012">
    <property type="protein sequence ID" value="GGL11328.1"/>
    <property type="molecule type" value="Genomic_DNA"/>
</dbReference>
<sequence length="86" mass="9626">MEPPPVPALQLLFPCARLSYGVQSTDPLRHAFDWGDGTLATLKRSRAFVDRLRAHNPNINIQKRGHALIEGATELSQKARRGCVHR</sequence>
<protein>
    <submittedName>
        <fullName evidence="1">Uncharacterized protein</fullName>
    </submittedName>
</protein>
<evidence type="ECO:0000313" key="2">
    <source>
        <dbReference type="Proteomes" id="UP000604341"/>
    </source>
</evidence>
<accession>A0ABQ2FNG7</accession>
<gene>
    <name evidence="1" type="ORF">GCM10010844_32510</name>
</gene>
<comment type="caution">
    <text evidence="1">The sequence shown here is derived from an EMBL/GenBank/DDBJ whole genome shotgun (WGS) entry which is preliminary data.</text>
</comment>
<organism evidence="1 2">
    <name type="scientific">Deinococcus radiotolerans</name>
    <dbReference type="NCBI Taxonomy" id="1309407"/>
    <lineage>
        <taxon>Bacteria</taxon>
        <taxon>Thermotogati</taxon>
        <taxon>Deinococcota</taxon>
        <taxon>Deinococci</taxon>
        <taxon>Deinococcales</taxon>
        <taxon>Deinococcaceae</taxon>
        <taxon>Deinococcus</taxon>
    </lineage>
</organism>
<proteinExistence type="predicted"/>
<name>A0ABQ2FNG7_9DEIO</name>
<dbReference type="Proteomes" id="UP000604341">
    <property type="component" value="Unassembled WGS sequence"/>
</dbReference>
<evidence type="ECO:0000313" key="1">
    <source>
        <dbReference type="EMBL" id="GGL11328.1"/>
    </source>
</evidence>